<dbReference type="PANTHER" id="PTHR41260">
    <property type="entry name" value="PROTEIN ECSC"/>
    <property type="match status" value="1"/>
</dbReference>
<sequence length="279" mass="29767">MSIQENPQDLQALETAVKLLTDTPVMIKISNVVGSTIEAGLKALPQKGRDVIQQATQKGLNKAVELAGKTLEAKVQEASTKTHMFAAAASGAIGGFFGFAGLAVEIPATTVLMMRSILDIARSEGHDITDPKVQLECLSVFSHGSETSDADDKTDASYYASRAALAEVMTEAAKSLSKIAADRAAKNLSAKTAGKSVAQLIDAIATRFGIVITEKAALQAAPVLGAFTGATVNSLFMDFYQDTARGHFTVLRLEEKYGMEAIKNEFENVRLRLARELTR</sequence>
<proteinExistence type="predicted"/>
<reference evidence="1 2" key="1">
    <citation type="submission" date="2020-04" db="EMBL/GenBank/DDBJ databases">
        <title>Genome sequencing of novel species.</title>
        <authorList>
            <person name="Heo J."/>
            <person name="Kim S.-J."/>
            <person name="Kim J.-S."/>
            <person name="Hong S.-B."/>
            <person name="Kwon S.-W."/>
        </authorList>
    </citation>
    <scope>NUCLEOTIDE SEQUENCE [LARGE SCALE GENOMIC DNA]</scope>
    <source>
        <strain evidence="1 2">AF9R3</strain>
    </source>
</reference>
<name>A0ABX6MFT6_9BURK</name>
<evidence type="ECO:0000313" key="2">
    <source>
        <dbReference type="Proteomes" id="UP000503117"/>
    </source>
</evidence>
<dbReference type="Proteomes" id="UP000503117">
    <property type="component" value="Chromosome"/>
</dbReference>
<dbReference type="RefSeq" id="WP_169114143.1">
    <property type="nucleotide sequence ID" value="NZ_CP051684.1"/>
</dbReference>
<dbReference type="PANTHER" id="PTHR41260:SF1">
    <property type="entry name" value="PROTEIN ECSC"/>
    <property type="match status" value="1"/>
</dbReference>
<gene>
    <name evidence="1" type="ORF">HH213_25740</name>
</gene>
<evidence type="ECO:0000313" key="1">
    <source>
        <dbReference type="EMBL" id="QJD93187.1"/>
    </source>
</evidence>
<dbReference type="EMBL" id="CP051684">
    <property type="protein sequence ID" value="QJD93187.1"/>
    <property type="molecule type" value="Genomic_DNA"/>
</dbReference>
<organism evidence="1 2">
    <name type="scientific">Duganella dendranthematis</name>
    <dbReference type="NCBI Taxonomy" id="2728021"/>
    <lineage>
        <taxon>Bacteria</taxon>
        <taxon>Pseudomonadati</taxon>
        <taxon>Pseudomonadota</taxon>
        <taxon>Betaproteobacteria</taxon>
        <taxon>Burkholderiales</taxon>
        <taxon>Oxalobacteraceae</taxon>
        <taxon>Telluria group</taxon>
        <taxon>Duganella</taxon>
    </lineage>
</organism>
<keyword evidence="2" id="KW-1185">Reference proteome</keyword>
<accession>A0ABX6MFT6</accession>
<dbReference type="Pfam" id="PF12787">
    <property type="entry name" value="EcsC"/>
    <property type="match status" value="1"/>
</dbReference>
<protein>
    <submittedName>
        <fullName evidence="1">EcsC family protein</fullName>
    </submittedName>
</protein>
<dbReference type="InterPro" id="IPR024787">
    <property type="entry name" value="EcsC"/>
</dbReference>